<accession>A0A5P9P9F0</accession>
<dbReference type="RefSeq" id="WP_152944297.1">
    <property type="nucleotide sequence ID" value="NZ_CP045490.1"/>
</dbReference>
<sequence>MSEQNYRHVEAVRITDPTFAQVLECVLGVHTHERRAYFALLEAPGSTTTELADDLDRDRSSVNRSLSTLSEKGLIERDRKILDGGGYVYQYFPIPLSEAKELLHSSVDRWTMHVHDEIESFDVR</sequence>
<evidence type="ECO:0000313" key="2">
    <source>
        <dbReference type="EMBL" id="QFU84738.1"/>
    </source>
</evidence>
<organism evidence="2 3">
    <name type="scientific">Natronorubrum aibiense</name>
    <dbReference type="NCBI Taxonomy" id="348826"/>
    <lineage>
        <taxon>Archaea</taxon>
        <taxon>Methanobacteriati</taxon>
        <taxon>Methanobacteriota</taxon>
        <taxon>Stenosarchaea group</taxon>
        <taxon>Halobacteria</taxon>
        <taxon>Halobacteriales</taxon>
        <taxon>Natrialbaceae</taxon>
        <taxon>Natronorubrum</taxon>
    </lineage>
</organism>
<dbReference type="CDD" id="cd00090">
    <property type="entry name" value="HTH_ARSR"/>
    <property type="match status" value="1"/>
</dbReference>
<evidence type="ECO:0000313" key="3">
    <source>
        <dbReference type="Proteomes" id="UP000326170"/>
    </source>
</evidence>
<dbReference type="InterPro" id="IPR002831">
    <property type="entry name" value="Tscrpt_reg_TrmB_N"/>
</dbReference>
<keyword evidence="3" id="KW-1185">Reference proteome</keyword>
<dbReference type="EMBL" id="CP045490">
    <property type="protein sequence ID" value="QFU84738.1"/>
    <property type="molecule type" value="Genomic_DNA"/>
</dbReference>
<geneLocation type="plasmid" evidence="2 3">
    <name>unnamed2</name>
</geneLocation>
<dbReference type="Gene3D" id="1.10.10.10">
    <property type="entry name" value="Winged helix-like DNA-binding domain superfamily/Winged helix DNA-binding domain"/>
    <property type="match status" value="1"/>
</dbReference>
<dbReference type="InterPro" id="IPR036388">
    <property type="entry name" value="WH-like_DNA-bd_sf"/>
</dbReference>
<dbReference type="AlphaFoldDB" id="A0A5P9P9F0"/>
<feature type="domain" description="Transcription regulator TrmB N-terminal" evidence="1">
    <location>
        <begin position="23"/>
        <end position="95"/>
    </location>
</feature>
<dbReference type="OrthoDB" id="51378at2157"/>
<reference evidence="2 3" key="1">
    <citation type="journal article" date="2007" name="Int. J. Syst. Evol. Microbiol.">
        <title>Natronorubrum sulfidifaciens sp. nov., an extremely haloalkaliphilic archaeon isolated from Aiding salt lake in Xin-Jiang, China.</title>
        <authorList>
            <person name="Cui H.L."/>
            <person name="Tohty D."/>
            <person name="Liu H.C."/>
            <person name="Liu S.J."/>
            <person name="Oren A."/>
            <person name="Zhou P.J."/>
        </authorList>
    </citation>
    <scope>NUCLEOTIDE SEQUENCE [LARGE SCALE GENOMIC DNA]</scope>
    <source>
        <strain evidence="2 3">7-3</strain>
        <plasmid evidence="2">unnamed2</plasmid>
    </source>
</reference>
<keyword evidence="2" id="KW-0614">Plasmid</keyword>
<dbReference type="Proteomes" id="UP000326170">
    <property type="component" value="Plasmid unnamed2"/>
</dbReference>
<dbReference type="Pfam" id="PF01978">
    <property type="entry name" value="TrmB"/>
    <property type="match status" value="1"/>
</dbReference>
<proteinExistence type="predicted"/>
<dbReference type="GeneID" id="42303279"/>
<dbReference type="KEGG" id="nas:GCU68_19670"/>
<dbReference type="InterPro" id="IPR036390">
    <property type="entry name" value="WH_DNA-bd_sf"/>
</dbReference>
<dbReference type="InterPro" id="IPR011991">
    <property type="entry name" value="ArsR-like_HTH"/>
</dbReference>
<name>A0A5P9P9F0_9EURY</name>
<gene>
    <name evidence="2" type="ORF">GCU68_19670</name>
</gene>
<evidence type="ECO:0000259" key="1">
    <source>
        <dbReference type="Pfam" id="PF01978"/>
    </source>
</evidence>
<dbReference type="SUPFAM" id="SSF46785">
    <property type="entry name" value="Winged helix' DNA-binding domain"/>
    <property type="match status" value="1"/>
</dbReference>
<protein>
    <submittedName>
        <fullName evidence="2">MarR family transcriptional regulator</fullName>
    </submittedName>
</protein>